<evidence type="ECO:0000313" key="1">
    <source>
        <dbReference type="EMBL" id="KAG8001828.1"/>
    </source>
</evidence>
<accession>A0ACB7EJL7</accession>
<gene>
    <name evidence="1" type="primary">PGR</name>
    <name evidence="1" type="ORF">GBF38_012052</name>
</gene>
<dbReference type="EMBL" id="CM024794">
    <property type="protein sequence ID" value="KAG8001828.1"/>
    <property type="molecule type" value="Genomic_DNA"/>
</dbReference>
<protein>
    <submittedName>
        <fullName evidence="1">Progesterone receptor</fullName>
    </submittedName>
</protein>
<proteinExistence type="predicted"/>
<organism evidence="1 2">
    <name type="scientific">Nibea albiflora</name>
    <name type="common">Yellow drum</name>
    <name type="synonym">Corvina albiflora</name>
    <dbReference type="NCBI Taxonomy" id="240163"/>
    <lineage>
        <taxon>Eukaryota</taxon>
        <taxon>Metazoa</taxon>
        <taxon>Chordata</taxon>
        <taxon>Craniata</taxon>
        <taxon>Vertebrata</taxon>
        <taxon>Euteleostomi</taxon>
        <taxon>Actinopterygii</taxon>
        <taxon>Neopterygii</taxon>
        <taxon>Teleostei</taxon>
        <taxon>Neoteleostei</taxon>
        <taxon>Acanthomorphata</taxon>
        <taxon>Eupercaria</taxon>
        <taxon>Sciaenidae</taxon>
        <taxon>Nibea</taxon>
    </lineage>
</organism>
<dbReference type="Proteomes" id="UP000805704">
    <property type="component" value="Chromosome 6"/>
</dbReference>
<name>A0ACB7EJL7_NIBAL</name>
<reference evidence="1" key="1">
    <citation type="submission" date="2020-04" db="EMBL/GenBank/DDBJ databases">
        <title>A chromosome-scale assembly and high-density genetic map of the yellow drum (Nibea albiflora) genome.</title>
        <authorList>
            <person name="Xu D."/>
            <person name="Zhang W."/>
            <person name="Chen R."/>
            <person name="Tan P."/>
            <person name="Wang L."/>
            <person name="Song H."/>
            <person name="Tian L."/>
            <person name="Zhu Q."/>
            <person name="Wang B."/>
        </authorList>
    </citation>
    <scope>NUCLEOTIDE SEQUENCE</scope>
    <source>
        <strain evidence="1">ZJHYS-2018</strain>
    </source>
</reference>
<comment type="caution">
    <text evidence="1">The sequence shown here is derived from an EMBL/GenBank/DDBJ whole genome shotgun (WGS) entry which is preliminary data.</text>
</comment>
<keyword evidence="1" id="KW-0675">Receptor</keyword>
<sequence>MENKINGRMSNINTSIADSTEARVNDLLEAGYSNTKLPNESPSLTCISSSVRNFGNAGTLIHGLNLSGDGVVFKDIDGSLDAKCNFYDRSSEYLKCDSVPWEDFVNLHGTNVASSESLHGSSLSLSSATGACKFIKDEKEPSVIMDTPCPNFDPSSELPALDTCRDNDTKQQLGLGDGESTSFMPATVAPRPSLEGSPNFLIDLNQPEQLPALSQVRTDSRCGKAVINFDANRHTATQLPMYKNEAPRWQVQMSPAEPQYWCQSAGVTEDPFTHSGYDGIQSQTLSQRNPSPFSAFQGMPPQRMCVICGDEASGCHYGVLTCGSCKVFFKRAISLPNAASVCSVSSHANSQEAFQTSCSLCGSPRPYIFEALLKLRALSVPFYSTGHHSYLCAGRNDCIVDKIRRKNCPACRLRKCYQAGMMLGGRKLKRFGALKALGLPASLMFQSHLAMSSDNQALTSMSCIPGVREVQLSQQIVNILENIEPDVVYAGHDNTQPDVSHLLLNSLNRLCEKQLLWIVKWSKCLPGFRNLHITDQMTLIQYSWMNLMVFSLGWRSFQNVTREYLYFAPDLVLSQEQMRRSPIYDLCLAIQFIPQEFANLQVTREEFLCMKAIILLNTVPLEGLKSQGAFEEMRQNYIRELTKAIHMKEKGLMASSQRFYHLTKLMDAMHDIVKKVNLFCLSTFIQADAMRVEFPEMMSEVIASQLPKVLAGMVRPLLFHTK</sequence>
<keyword evidence="2" id="KW-1185">Reference proteome</keyword>
<evidence type="ECO:0000313" key="2">
    <source>
        <dbReference type="Proteomes" id="UP000805704"/>
    </source>
</evidence>